<feature type="short sequence motif" description="'HIGH' region" evidence="7">
    <location>
        <begin position="12"/>
        <end position="22"/>
    </location>
</feature>
<dbReference type="InterPro" id="IPR033911">
    <property type="entry name" value="MetRS_core"/>
</dbReference>
<evidence type="ECO:0000256" key="8">
    <source>
        <dbReference type="RuleBase" id="RU363039"/>
    </source>
</evidence>
<keyword evidence="5 7" id="KW-0648">Protein biosynthesis</keyword>
<accession>A0ABP9U6A6</accession>
<keyword evidence="7" id="KW-0963">Cytoplasm</keyword>
<evidence type="ECO:0000256" key="6">
    <source>
        <dbReference type="ARBA" id="ARBA00023146"/>
    </source>
</evidence>
<dbReference type="Proteomes" id="UP001449582">
    <property type="component" value="Unassembled WGS sequence"/>
</dbReference>
<dbReference type="CDD" id="cd07957">
    <property type="entry name" value="Anticodon_Ia_Met"/>
    <property type="match status" value="1"/>
</dbReference>
<name>A0ABP9U6A6_9BACT</name>
<feature type="domain" description="Methionyl/Leucyl tRNA synthetase" evidence="9">
    <location>
        <begin position="151"/>
        <end position="366"/>
    </location>
</feature>
<protein>
    <recommendedName>
        <fullName evidence="7">Methionine--tRNA ligase</fullName>
        <ecNumber evidence="7">6.1.1.10</ecNumber>
    </recommendedName>
    <alternativeName>
        <fullName evidence="7">Methionyl-tRNA synthetase</fullName>
        <shortName evidence="7">MetRS</shortName>
    </alternativeName>
</protein>
<dbReference type="Pfam" id="PF19303">
    <property type="entry name" value="Anticodon_3"/>
    <property type="match status" value="1"/>
</dbReference>
<dbReference type="HAMAP" id="MF_01228">
    <property type="entry name" value="Met_tRNA_synth_type2"/>
    <property type="match status" value="1"/>
</dbReference>
<dbReference type="PANTHER" id="PTHR43326">
    <property type="entry name" value="METHIONYL-TRNA SYNTHETASE"/>
    <property type="match status" value="1"/>
</dbReference>
<dbReference type="InterPro" id="IPR009080">
    <property type="entry name" value="tRNAsynth_Ia_anticodon-bd"/>
</dbReference>
<feature type="binding site" evidence="7">
    <location>
        <position position="148"/>
    </location>
    <ligand>
        <name>Zn(2+)</name>
        <dbReference type="ChEBI" id="CHEBI:29105"/>
    </ligand>
</feature>
<dbReference type="NCBIfam" id="TIGR00398">
    <property type="entry name" value="metG"/>
    <property type="match status" value="1"/>
</dbReference>
<evidence type="ECO:0000313" key="11">
    <source>
        <dbReference type="EMBL" id="GAA5414873.1"/>
    </source>
</evidence>
<feature type="domain" description="Methionyl-tRNA synthetase anticodon-binding" evidence="10">
    <location>
        <begin position="382"/>
        <end position="486"/>
    </location>
</feature>
<evidence type="ECO:0000256" key="2">
    <source>
        <dbReference type="ARBA" id="ARBA00022598"/>
    </source>
</evidence>
<dbReference type="InterPro" id="IPR014729">
    <property type="entry name" value="Rossmann-like_a/b/a_fold"/>
</dbReference>
<keyword evidence="12" id="KW-1185">Reference proteome</keyword>
<dbReference type="NCBIfam" id="NF008900">
    <property type="entry name" value="PRK12267.1"/>
    <property type="match status" value="1"/>
</dbReference>
<dbReference type="CDD" id="cd00814">
    <property type="entry name" value="MetRS_core"/>
    <property type="match status" value="1"/>
</dbReference>
<keyword evidence="4 7" id="KW-0067">ATP-binding</keyword>
<dbReference type="InterPro" id="IPR041872">
    <property type="entry name" value="Anticodon_Met"/>
</dbReference>
<comment type="similarity">
    <text evidence="8">Belongs to the class-I aminoacyl-tRNA synthetase family.</text>
</comment>
<dbReference type="Gene3D" id="2.170.220.10">
    <property type="match status" value="1"/>
</dbReference>
<comment type="catalytic activity">
    <reaction evidence="7">
        <text>tRNA(Met) + L-methionine + ATP = L-methionyl-tRNA(Met) + AMP + diphosphate</text>
        <dbReference type="Rhea" id="RHEA:13481"/>
        <dbReference type="Rhea" id="RHEA-COMP:9667"/>
        <dbReference type="Rhea" id="RHEA-COMP:9698"/>
        <dbReference type="ChEBI" id="CHEBI:30616"/>
        <dbReference type="ChEBI" id="CHEBI:33019"/>
        <dbReference type="ChEBI" id="CHEBI:57844"/>
        <dbReference type="ChEBI" id="CHEBI:78442"/>
        <dbReference type="ChEBI" id="CHEBI:78530"/>
        <dbReference type="ChEBI" id="CHEBI:456215"/>
        <dbReference type="EC" id="6.1.1.10"/>
    </reaction>
</comment>
<evidence type="ECO:0000256" key="4">
    <source>
        <dbReference type="ARBA" id="ARBA00022840"/>
    </source>
</evidence>
<reference evidence="11" key="1">
    <citation type="submission" date="2024-02" db="EMBL/GenBank/DDBJ databases">
        <title>Draft genome sequence of new strains in genus Ureaplasma.</title>
        <authorList>
            <person name="Nakajima Y."/>
            <person name="Segawa T."/>
        </authorList>
    </citation>
    <scope>NUCLEOTIDE SEQUENCE [LARGE SCALE GENOMIC DNA]</scope>
    <source>
        <strain evidence="11">OM1</strain>
    </source>
</reference>
<sequence>MDKKFFISTPIYYASGKPHIGHAYTTIIADVLKKYKQLFGYETFFVTGSDEHGQKIETKAAENNMTPQEFVDKTSEGFKDLFKLLGIDYDCFIRTTNKEHEHAVQEIFSEMYAKGYIYEGNWKGYYCVQCEENLTEKQLVEKEDGLYCSVGHKVIEKDESSYFFKMSDKAEGLLSYYKEHPNFIIPESRARELENNFLQNLTDLSISRTSIKWGIEIKENPQHVLYVWLDALFSYLSALGYRTNHDENFQKFWADPNTERVHLMSKEITRFHCIYWPIFLNSLNLNLPTQIMSHGWIVTKEGKMSKSLGNVVDPVELVEKYGRDALRYFLIKEIPTYKDGVYNEEILIECINADLANNVGNLVSRTIGMLKKYTDGVIPAYNGQILDQDADLEALMAKTVSDVEMFVTNMQLEKVATAVIELIKFANKYIEDNKPWELKKNEETAKLNSLLNHLAKTIQLAAVLLAPILIDGTQLMMQQMNFSQDIMTLASLSDLHAVDNITVDVSQPIYQRIQIAK</sequence>
<dbReference type="PRINTS" id="PR01041">
    <property type="entry name" value="TRNASYNTHMET"/>
</dbReference>
<evidence type="ECO:0000256" key="1">
    <source>
        <dbReference type="ARBA" id="ARBA00003314"/>
    </source>
</evidence>
<comment type="subunit">
    <text evidence="7">Monomer.</text>
</comment>
<dbReference type="InterPro" id="IPR023457">
    <property type="entry name" value="Met-tRNA_synth_2"/>
</dbReference>
<comment type="subcellular location">
    <subcellularLocation>
        <location evidence="7">Cytoplasm</location>
    </subcellularLocation>
</comment>
<dbReference type="SUPFAM" id="SSF52374">
    <property type="entry name" value="Nucleotidylyl transferase"/>
    <property type="match status" value="1"/>
</dbReference>
<comment type="caution">
    <text evidence="11">The sequence shown here is derived from an EMBL/GenBank/DDBJ whole genome shotgun (WGS) entry which is preliminary data.</text>
</comment>
<feature type="binding site" evidence="7">
    <location>
        <position position="130"/>
    </location>
    <ligand>
        <name>Zn(2+)</name>
        <dbReference type="ChEBI" id="CHEBI:29105"/>
    </ligand>
</feature>
<dbReference type="InterPro" id="IPR014758">
    <property type="entry name" value="Met-tRNA_synth"/>
</dbReference>
<dbReference type="PANTHER" id="PTHR43326:SF1">
    <property type="entry name" value="METHIONINE--TRNA LIGASE, MITOCHONDRIAL"/>
    <property type="match status" value="1"/>
</dbReference>
<dbReference type="Pfam" id="PF09334">
    <property type="entry name" value="tRNA-synt_1g"/>
    <property type="match status" value="2"/>
</dbReference>
<feature type="short sequence motif" description="'KMSKS' region" evidence="7">
    <location>
        <begin position="303"/>
        <end position="307"/>
    </location>
</feature>
<dbReference type="Gene3D" id="3.40.50.620">
    <property type="entry name" value="HUPs"/>
    <property type="match status" value="1"/>
</dbReference>
<comment type="function">
    <text evidence="1 7">Is required not only for elongation of protein synthesis but also for the initiation of all mRNA translation through initiator tRNA(fMet) aminoacylation.</text>
</comment>
<dbReference type="Gene3D" id="1.10.730.10">
    <property type="entry name" value="Isoleucyl-tRNA Synthetase, Domain 1"/>
    <property type="match status" value="1"/>
</dbReference>
<keyword evidence="2 7" id="KW-0436">Ligase</keyword>
<keyword evidence="6 7" id="KW-0030">Aminoacyl-tRNA synthetase</keyword>
<evidence type="ECO:0000256" key="5">
    <source>
        <dbReference type="ARBA" id="ARBA00022917"/>
    </source>
</evidence>
<dbReference type="EC" id="6.1.1.10" evidence="7"/>
<proteinExistence type="inferred from homology"/>
<gene>
    <name evidence="7 11" type="primary">metG</name>
    <name evidence="11" type="ORF">UREOM_5840</name>
</gene>
<dbReference type="InterPro" id="IPR015413">
    <property type="entry name" value="Methionyl/Leucyl_tRNA_Synth"/>
</dbReference>
<keyword evidence="3 7" id="KW-0547">Nucleotide-binding</keyword>
<comment type="caution">
    <text evidence="7">Lacks conserved residue(s) required for the propagation of feature annotation.</text>
</comment>
<evidence type="ECO:0000259" key="10">
    <source>
        <dbReference type="Pfam" id="PF19303"/>
    </source>
</evidence>
<evidence type="ECO:0000313" key="12">
    <source>
        <dbReference type="Proteomes" id="UP001449582"/>
    </source>
</evidence>
<feature type="binding site" evidence="7">
    <location>
        <position position="127"/>
    </location>
    <ligand>
        <name>Zn(2+)</name>
        <dbReference type="ChEBI" id="CHEBI:29105"/>
    </ligand>
</feature>
<evidence type="ECO:0000256" key="3">
    <source>
        <dbReference type="ARBA" id="ARBA00022741"/>
    </source>
</evidence>
<evidence type="ECO:0000256" key="7">
    <source>
        <dbReference type="HAMAP-Rule" id="MF_01228"/>
    </source>
</evidence>
<dbReference type="SUPFAM" id="SSF47323">
    <property type="entry name" value="Anticodon-binding domain of a subclass of class I aminoacyl-tRNA synthetases"/>
    <property type="match status" value="1"/>
</dbReference>
<organism evidence="11 12">
    <name type="scientific">Ureaplasma ceti</name>
    <dbReference type="NCBI Taxonomy" id="3119530"/>
    <lineage>
        <taxon>Bacteria</taxon>
        <taxon>Bacillati</taxon>
        <taxon>Mycoplasmatota</taxon>
        <taxon>Mycoplasmoidales</taxon>
        <taxon>Mycoplasmoidaceae</taxon>
        <taxon>Ureaplasma</taxon>
    </lineage>
</organism>
<dbReference type="EMBL" id="BAABQM010000004">
    <property type="protein sequence ID" value="GAA5414873.1"/>
    <property type="molecule type" value="Genomic_DNA"/>
</dbReference>
<dbReference type="GO" id="GO:0016874">
    <property type="term" value="F:ligase activity"/>
    <property type="evidence" value="ECO:0007669"/>
    <property type="project" value="UniProtKB-KW"/>
</dbReference>
<dbReference type="RefSeq" id="WP_353290034.1">
    <property type="nucleotide sequence ID" value="NZ_BAABQM010000004.1"/>
</dbReference>
<evidence type="ECO:0000259" key="9">
    <source>
        <dbReference type="Pfam" id="PF09334"/>
    </source>
</evidence>
<feature type="domain" description="Methionyl/Leucyl tRNA synthetase" evidence="9">
    <location>
        <begin position="6"/>
        <end position="139"/>
    </location>
</feature>